<organism evidence="12 13">
    <name type="scientific">Scleropages formosus</name>
    <name type="common">Asian bonytongue</name>
    <name type="synonym">Osteoglossum formosum</name>
    <dbReference type="NCBI Taxonomy" id="113540"/>
    <lineage>
        <taxon>Eukaryota</taxon>
        <taxon>Metazoa</taxon>
        <taxon>Chordata</taxon>
        <taxon>Craniata</taxon>
        <taxon>Vertebrata</taxon>
        <taxon>Euteleostomi</taxon>
        <taxon>Actinopterygii</taxon>
        <taxon>Neopterygii</taxon>
        <taxon>Teleostei</taxon>
        <taxon>Osteoglossocephala</taxon>
        <taxon>Osteoglossomorpha</taxon>
        <taxon>Osteoglossiformes</taxon>
        <taxon>Osteoglossidae</taxon>
        <taxon>Scleropages</taxon>
    </lineage>
</organism>
<dbReference type="InterPro" id="IPR011009">
    <property type="entry name" value="Kinase-like_dom_sf"/>
</dbReference>
<keyword evidence="9" id="KW-0175">Coiled coil</keyword>
<dbReference type="Pfam" id="PF00567">
    <property type="entry name" value="TUDOR"/>
    <property type="match status" value="1"/>
</dbReference>
<dbReference type="Pfam" id="PF00069">
    <property type="entry name" value="Pkinase"/>
    <property type="match status" value="1"/>
</dbReference>
<dbReference type="SUPFAM" id="SSF63748">
    <property type="entry name" value="Tudor/PWWP/MBT"/>
    <property type="match status" value="1"/>
</dbReference>
<keyword evidence="3" id="KW-0808">Transferase</keyword>
<sequence>MELVGVTHVTDAITFWAQSVNDDQAVQRMTGILSQKCPTAQRLPGNPVPRKVYGALYSEDNCWYRCKVQQHNGEKFQVLYIDYGNTELVSRSCLVELPEDLQTDSLAKTFKLWGFHLSSKEDSHHFLQGKLFLHSLICGKKLRIQKKSVCLDEIILAHAYLGDLDIGEEVLRMKFAEFSIPVDLESPCPSQLQDSSILWAKRVNRGVSEKWGSAGHVPKLKPVLPDQKHQLLKEKSTTTALQPAHLLKKKLDKELVEENMRLKVEKSAKEQNTLLLERELQEAHAELQRVKEAMLKSTIEVERLKEEKMVLQQNMENLFTQLGEAGIKLQMMKQEADAKVEEADKRLERAVGDKLSALAKKVEAVRGVREGIPSSTLGNSLLQSINVVTNNCISTPVAMEELDVAWKEYSLLQDMVKACYVKEELDNLIGKRNSVRKVLAAAVDNYIQEVDKLPIRGRMDTLQEVGASLSAVFGSFSMEDVGDQVFEQFCQWKRQKQLETQAVRKATEEALESLCCWFDNMAKLLNLSNKTCVSLSDVPVSVDGLVQRAEMNLCKELNVSLAEQNNQDIKIVSSAFYKVMQQIQKEQNLLCSIQEKYLLSTLFKEEVLQRQDNIPNVEELLTIKKRIKNLRSQLRWKMVEEGSMEEAEEQDFAEIKKKKEEIAETRNVLFREISREKEEYRKLSALANDSFPELPLLYPEADLLSYMRTDGLVVKSLDRDLFCAEPLRELSARRPLVCTEFQGQRVVLKGYSVDEEAEARMLERATQYYRASAPSEETGLLPLLALFFGKSDPLVYVMVPYFANGPLRAVQKSNPLNTAETVAVMRGVALGLQSLHKFGITHGSLHPNNVFVLKRQQGMVGDFDFTRTTEQRISDAGMIAGSLSLIPPEVGQGQSPSPASDMYTFGCLLLWVHFPDFSFKLEMERQTPDISKLKMDPKLQALLSKLLRCSGRLTASEVLSDDYFLEVHFEQQL</sequence>
<dbReference type="FunFam" id="2.30.30.140:FF:000018">
    <property type="entry name" value="Serine/threonine-protein kinase 31"/>
    <property type="match status" value="1"/>
</dbReference>
<dbReference type="Gene3D" id="2.30.30.140">
    <property type="match status" value="1"/>
</dbReference>
<comment type="catalytic activity">
    <reaction evidence="7">
        <text>L-threonyl-[protein] + ATP = O-phospho-L-threonyl-[protein] + ADP + H(+)</text>
        <dbReference type="Rhea" id="RHEA:46608"/>
        <dbReference type="Rhea" id="RHEA-COMP:11060"/>
        <dbReference type="Rhea" id="RHEA-COMP:11605"/>
        <dbReference type="ChEBI" id="CHEBI:15378"/>
        <dbReference type="ChEBI" id="CHEBI:30013"/>
        <dbReference type="ChEBI" id="CHEBI:30616"/>
        <dbReference type="ChEBI" id="CHEBI:61977"/>
        <dbReference type="ChEBI" id="CHEBI:456216"/>
        <dbReference type="EC" id="2.7.11.1"/>
    </reaction>
</comment>
<dbReference type="PANTHER" id="PTHR43671:SF98">
    <property type="entry name" value="SERINE_THREONINE-PROTEIN KINASE NEK11"/>
    <property type="match status" value="1"/>
</dbReference>
<feature type="domain" description="Tudor" evidence="11">
    <location>
        <begin position="46"/>
        <end position="104"/>
    </location>
</feature>
<reference evidence="12" key="3">
    <citation type="submission" date="2025-09" db="UniProtKB">
        <authorList>
            <consortium name="Ensembl"/>
        </authorList>
    </citation>
    <scope>IDENTIFICATION</scope>
</reference>
<dbReference type="GO" id="GO:0005524">
    <property type="term" value="F:ATP binding"/>
    <property type="evidence" value="ECO:0007669"/>
    <property type="project" value="UniProtKB-KW"/>
</dbReference>
<dbReference type="PROSITE" id="PS50011">
    <property type="entry name" value="PROTEIN_KINASE_DOM"/>
    <property type="match status" value="1"/>
</dbReference>
<dbReference type="Gene3D" id="1.10.510.10">
    <property type="entry name" value="Transferase(Phosphotransferase) domain 1"/>
    <property type="match status" value="1"/>
</dbReference>
<keyword evidence="4" id="KW-0547">Nucleotide-binding</keyword>
<dbReference type="SMART" id="SM00220">
    <property type="entry name" value="S_TKc"/>
    <property type="match status" value="1"/>
</dbReference>
<keyword evidence="5" id="KW-0418">Kinase</keyword>
<dbReference type="Proteomes" id="UP000694397">
    <property type="component" value="Chromosome 18"/>
</dbReference>
<dbReference type="SMART" id="SM00333">
    <property type="entry name" value="TUDOR"/>
    <property type="match status" value="1"/>
</dbReference>
<accession>A0A8C9SAI2</accession>
<dbReference type="RefSeq" id="XP_018596119.2">
    <property type="nucleotide sequence ID" value="XM_018740603.2"/>
</dbReference>
<dbReference type="Gene3D" id="2.40.50.90">
    <property type="match status" value="1"/>
</dbReference>
<comment type="catalytic activity">
    <reaction evidence="8">
        <text>L-seryl-[protein] + ATP = O-phospho-L-seryl-[protein] + ADP + H(+)</text>
        <dbReference type="Rhea" id="RHEA:17989"/>
        <dbReference type="Rhea" id="RHEA-COMP:9863"/>
        <dbReference type="Rhea" id="RHEA-COMP:11604"/>
        <dbReference type="ChEBI" id="CHEBI:15378"/>
        <dbReference type="ChEBI" id="CHEBI:29999"/>
        <dbReference type="ChEBI" id="CHEBI:30616"/>
        <dbReference type="ChEBI" id="CHEBI:83421"/>
        <dbReference type="ChEBI" id="CHEBI:456216"/>
        <dbReference type="EC" id="2.7.11.1"/>
    </reaction>
</comment>
<keyword evidence="13" id="KW-1185">Reference proteome</keyword>
<dbReference type="InterPro" id="IPR002999">
    <property type="entry name" value="Tudor"/>
</dbReference>
<reference evidence="12 13" key="1">
    <citation type="submission" date="2019-04" db="EMBL/GenBank/DDBJ databases">
        <authorList>
            <consortium name="Wellcome Sanger Institute Data Sharing"/>
        </authorList>
    </citation>
    <scope>NUCLEOTIDE SEQUENCE [LARGE SCALE GENOMIC DNA]</scope>
</reference>
<evidence type="ECO:0000256" key="5">
    <source>
        <dbReference type="ARBA" id="ARBA00022777"/>
    </source>
</evidence>
<dbReference type="CDD" id="cd20430">
    <property type="entry name" value="Tudor_TDRD8"/>
    <property type="match status" value="1"/>
</dbReference>
<evidence type="ECO:0000313" key="13">
    <source>
        <dbReference type="Proteomes" id="UP000694397"/>
    </source>
</evidence>
<evidence type="ECO:0000259" key="11">
    <source>
        <dbReference type="PROSITE" id="PS50304"/>
    </source>
</evidence>
<name>A0A8C9SAI2_SCLFO</name>
<dbReference type="AlphaFoldDB" id="A0A8C9SAI2"/>
<protein>
    <recommendedName>
        <fullName evidence="1">non-specific serine/threonine protein kinase</fullName>
        <ecNumber evidence="1">2.7.11.1</ecNumber>
    </recommendedName>
</protein>
<evidence type="ECO:0000256" key="7">
    <source>
        <dbReference type="ARBA" id="ARBA00047899"/>
    </source>
</evidence>
<dbReference type="OrthoDB" id="10023235at2759"/>
<gene>
    <name evidence="12" type="primary">STK31</name>
    <name evidence="12" type="synonym">stk31</name>
</gene>
<keyword evidence="6" id="KW-0067">ATP-binding</keyword>
<proteinExistence type="predicted"/>
<dbReference type="Ensembl" id="ENSSFOT00015033816.2">
    <property type="protein sequence ID" value="ENSSFOP00015033440.2"/>
    <property type="gene ID" value="ENSSFOG00015021341.2"/>
</dbReference>
<evidence type="ECO:0000256" key="8">
    <source>
        <dbReference type="ARBA" id="ARBA00048679"/>
    </source>
</evidence>
<reference evidence="12" key="2">
    <citation type="submission" date="2025-08" db="UniProtKB">
        <authorList>
            <consortium name="Ensembl"/>
        </authorList>
    </citation>
    <scope>IDENTIFICATION</scope>
</reference>
<dbReference type="EC" id="2.7.11.1" evidence="1"/>
<dbReference type="InterPro" id="IPR035437">
    <property type="entry name" value="SNase_OB-fold_sf"/>
</dbReference>
<dbReference type="GeneID" id="108927343"/>
<keyword evidence="2" id="KW-0723">Serine/threonine-protein kinase</keyword>
<evidence type="ECO:0000256" key="1">
    <source>
        <dbReference type="ARBA" id="ARBA00012513"/>
    </source>
</evidence>
<evidence type="ECO:0000256" key="9">
    <source>
        <dbReference type="SAM" id="Coils"/>
    </source>
</evidence>
<evidence type="ECO:0000256" key="6">
    <source>
        <dbReference type="ARBA" id="ARBA00022840"/>
    </source>
</evidence>
<feature type="domain" description="Protein kinase" evidence="10">
    <location>
        <begin position="680"/>
        <end position="964"/>
    </location>
</feature>
<dbReference type="InterPro" id="IPR000719">
    <property type="entry name" value="Prot_kinase_dom"/>
</dbReference>
<dbReference type="InterPro" id="IPR050660">
    <property type="entry name" value="NEK_Ser/Thr_kinase"/>
</dbReference>
<dbReference type="SUPFAM" id="SSF56112">
    <property type="entry name" value="Protein kinase-like (PK-like)"/>
    <property type="match status" value="1"/>
</dbReference>
<evidence type="ECO:0000256" key="2">
    <source>
        <dbReference type="ARBA" id="ARBA00022527"/>
    </source>
</evidence>
<evidence type="ECO:0000256" key="4">
    <source>
        <dbReference type="ARBA" id="ARBA00022741"/>
    </source>
</evidence>
<dbReference type="PROSITE" id="PS50304">
    <property type="entry name" value="TUDOR"/>
    <property type="match status" value="1"/>
</dbReference>
<evidence type="ECO:0000259" key="10">
    <source>
        <dbReference type="PROSITE" id="PS50011"/>
    </source>
</evidence>
<dbReference type="GO" id="GO:0004674">
    <property type="term" value="F:protein serine/threonine kinase activity"/>
    <property type="evidence" value="ECO:0007669"/>
    <property type="project" value="UniProtKB-KW"/>
</dbReference>
<dbReference type="PANTHER" id="PTHR43671">
    <property type="entry name" value="SERINE/THREONINE-PROTEIN KINASE NEK"/>
    <property type="match status" value="1"/>
</dbReference>
<evidence type="ECO:0000313" key="12">
    <source>
        <dbReference type="Ensembl" id="ENSSFOP00015033440.2"/>
    </source>
</evidence>
<dbReference type="FunFam" id="1.10.510.10:FF:000518">
    <property type="entry name" value="serine/threonine-protein kinase 31 isoform X1"/>
    <property type="match status" value="1"/>
</dbReference>
<dbReference type="InterPro" id="IPR047383">
    <property type="entry name" value="Tudor_TDRD8"/>
</dbReference>
<evidence type="ECO:0000256" key="3">
    <source>
        <dbReference type="ARBA" id="ARBA00022679"/>
    </source>
</evidence>
<dbReference type="GeneTree" id="ENSGT00390000007287"/>
<feature type="coiled-coil region" evidence="9">
    <location>
        <begin position="273"/>
        <end position="353"/>
    </location>
</feature>